<evidence type="ECO:0000256" key="6">
    <source>
        <dbReference type="PROSITE-ProRule" id="PRU00169"/>
    </source>
</evidence>
<evidence type="ECO:0000313" key="10">
    <source>
        <dbReference type="EMBL" id="MDT0619600.1"/>
    </source>
</evidence>
<dbReference type="Gene3D" id="1.10.10.10">
    <property type="entry name" value="Winged helix-like DNA-binding domain superfamily/Winged helix DNA-binding domain"/>
    <property type="match status" value="1"/>
</dbReference>
<dbReference type="PROSITE" id="PS51755">
    <property type="entry name" value="OMPR_PHOB"/>
    <property type="match status" value="1"/>
</dbReference>
<feature type="DNA-binding region" description="OmpR/PhoB-type" evidence="7">
    <location>
        <begin position="125"/>
        <end position="222"/>
    </location>
</feature>
<accession>A0ABU3BAW0</accession>
<evidence type="ECO:0000256" key="1">
    <source>
        <dbReference type="ARBA" id="ARBA00022553"/>
    </source>
</evidence>
<dbReference type="Pfam" id="PF00072">
    <property type="entry name" value="Response_reg"/>
    <property type="match status" value="1"/>
</dbReference>
<dbReference type="InterPro" id="IPR011006">
    <property type="entry name" value="CheY-like_superfamily"/>
</dbReference>
<evidence type="ECO:0000256" key="3">
    <source>
        <dbReference type="ARBA" id="ARBA00023015"/>
    </source>
</evidence>
<dbReference type="Gene3D" id="6.10.250.690">
    <property type="match status" value="1"/>
</dbReference>
<keyword evidence="5" id="KW-0804">Transcription</keyword>
<evidence type="ECO:0000256" key="5">
    <source>
        <dbReference type="ARBA" id="ARBA00023163"/>
    </source>
</evidence>
<evidence type="ECO:0000259" key="9">
    <source>
        <dbReference type="PROSITE" id="PS51755"/>
    </source>
</evidence>
<evidence type="ECO:0000313" key="11">
    <source>
        <dbReference type="Proteomes" id="UP001259982"/>
    </source>
</evidence>
<keyword evidence="4 7" id="KW-0238">DNA-binding</keyword>
<feature type="modified residue" description="4-aspartylphosphate" evidence="6">
    <location>
        <position position="52"/>
    </location>
</feature>
<gene>
    <name evidence="10" type="ORF">RM531_14070</name>
</gene>
<dbReference type="Proteomes" id="UP001259982">
    <property type="component" value="Unassembled WGS sequence"/>
</dbReference>
<keyword evidence="3" id="KW-0805">Transcription regulation</keyword>
<dbReference type="PANTHER" id="PTHR48111:SF22">
    <property type="entry name" value="REGULATOR OF RPOS"/>
    <property type="match status" value="1"/>
</dbReference>
<evidence type="ECO:0000256" key="4">
    <source>
        <dbReference type="ARBA" id="ARBA00023125"/>
    </source>
</evidence>
<evidence type="ECO:0000256" key="2">
    <source>
        <dbReference type="ARBA" id="ARBA00023012"/>
    </source>
</evidence>
<evidence type="ECO:0000256" key="7">
    <source>
        <dbReference type="PROSITE-ProRule" id="PRU01091"/>
    </source>
</evidence>
<feature type="domain" description="OmpR/PhoB-type" evidence="9">
    <location>
        <begin position="125"/>
        <end position="222"/>
    </location>
</feature>
<dbReference type="PANTHER" id="PTHR48111">
    <property type="entry name" value="REGULATOR OF RPOS"/>
    <property type="match status" value="1"/>
</dbReference>
<dbReference type="SUPFAM" id="SSF52172">
    <property type="entry name" value="CheY-like"/>
    <property type="match status" value="1"/>
</dbReference>
<dbReference type="InterPro" id="IPR001867">
    <property type="entry name" value="OmpR/PhoB-type_DNA-bd"/>
</dbReference>
<dbReference type="Pfam" id="PF00486">
    <property type="entry name" value="Trans_reg_C"/>
    <property type="match status" value="1"/>
</dbReference>
<comment type="caution">
    <text evidence="10">The sequence shown here is derived from an EMBL/GenBank/DDBJ whole genome shotgun (WGS) entry which is preliminary data.</text>
</comment>
<organism evidence="10 11">
    <name type="scientific">Spectribacter acetivorans</name>
    <dbReference type="NCBI Taxonomy" id="3075603"/>
    <lineage>
        <taxon>Bacteria</taxon>
        <taxon>Pseudomonadati</taxon>
        <taxon>Pseudomonadota</taxon>
        <taxon>Gammaproteobacteria</taxon>
        <taxon>Salinisphaerales</taxon>
        <taxon>Salinisphaeraceae</taxon>
        <taxon>Spectribacter</taxon>
    </lineage>
</organism>
<name>A0ABU3BAW0_9GAMM</name>
<dbReference type="SMART" id="SM00448">
    <property type="entry name" value="REC"/>
    <property type="match status" value="1"/>
</dbReference>
<keyword evidence="1 6" id="KW-0597">Phosphoprotein</keyword>
<protein>
    <submittedName>
        <fullName evidence="10">Response regulator transcription factor</fullName>
    </submittedName>
</protein>
<dbReference type="InterPro" id="IPR001789">
    <property type="entry name" value="Sig_transdc_resp-reg_receiver"/>
</dbReference>
<evidence type="ECO:0000259" key="8">
    <source>
        <dbReference type="PROSITE" id="PS50110"/>
    </source>
</evidence>
<keyword evidence="11" id="KW-1185">Reference proteome</keyword>
<dbReference type="PROSITE" id="PS50110">
    <property type="entry name" value="RESPONSE_REGULATORY"/>
    <property type="match status" value="1"/>
</dbReference>
<reference evidence="10 11" key="1">
    <citation type="submission" date="2023-09" db="EMBL/GenBank/DDBJ databases">
        <authorList>
            <person name="Rey-Velasco X."/>
        </authorList>
    </citation>
    <scope>NUCLEOTIDE SEQUENCE [LARGE SCALE GENOMIC DNA]</scope>
    <source>
        <strain evidence="10 11">P385</strain>
    </source>
</reference>
<dbReference type="InterPro" id="IPR016032">
    <property type="entry name" value="Sig_transdc_resp-reg_C-effctor"/>
</dbReference>
<dbReference type="SUPFAM" id="SSF46894">
    <property type="entry name" value="C-terminal effector domain of the bipartite response regulators"/>
    <property type="match status" value="1"/>
</dbReference>
<dbReference type="Gene3D" id="3.40.50.2300">
    <property type="match status" value="1"/>
</dbReference>
<dbReference type="RefSeq" id="WP_311660134.1">
    <property type="nucleotide sequence ID" value="NZ_JAVRHY010000017.1"/>
</dbReference>
<keyword evidence="2" id="KW-0902">Two-component regulatory system</keyword>
<dbReference type="EMBL" id="JAVRHY010000017">
    <property type="protein sequence ID" value="MDT0619600.1"/>
    <property type="molecule type" value="Genomic_DNA"/>
</dbReference>
<sequence length="228" mass="25364">MKVLIIEDNADLAASICEFLEDEGWAVDWADTGPRAWEHTRLTDSYDALVVDLMLPGMDGLTLTRRLREERHDATPILMLTARDGLEDRLAGFKAGADDYLIKPFALPELQARLTALLRRGRRAAGELRVDGLVLDLDAGQARLNGCSLCMTPLRRRLLAALMRESPQAVSRQRLLRELWGEDQPDSDALRTHIHALRRSLHACGPGPALVTQPGMGYRLAPVSPSRR</sequence>
<dbReference type="InterPro" id="IPR036388">
    <property type="entry name" value="WH-like_DNA-bd_sf"/>
</dbReference>
<dbReference type="InterPro" id="IPR039420">
    <property type="entry name" value="WalR-like"/>
</dbReference>
<proteinExistence type="predicted"/>
<dbReference type="CDD" id="cd00383">
    <property type="entry name" value="trans_reg_C"/>
    <property type="match status" value="1"/>
</dbReference>
<feature type="domain" description="Response regulatory" evidence="8">
    <location>
        <begin position="2"/>
        <end position="118"/>
    </location>
</feature>
<dbReference type="SMART" id="SM00862">
    <property type="entry name" value="Trans_reg_C"/>
    <property type="match status" value="1"/>
</dbReference>